<keyword evidence="9" id="KW-0325">Glycoprotein</keyword>
<dbReference type="GO" id="GO:0008083">
    <property type="term" value="F:growth factor activity"/>
    <property type="evidence" value="ECO:0007669"/>
    <property type="project" value="UniProtKB-KW"/>
</dbReference>
<dbReference type="CDD" id="cd13759">
    <property type="entry name" value="TGF_beta_NODAL"/>
    <property type="match status" value="1"/>
</dbReference>
<dbReference type="PANTHER" id="PTHR11848">
    <property type="entry name" value="TGF-BETA FAMILY"/>
    <property type="match status" value="1"/>
</dbReference>
<evidence type="ECO:0000313" key="15">
    <source>
        <dbReference type="Proteomes" id="UP001501920"/>
    </source>
</evidence>
<evidence type="ECO:0000313" key="14">
    <source>
        <dbReference type="Ensembl" id="ENSPNAP00000058031.1"/>
    </source>
</evidence>
<comment type="subcellular location">
    <subcellularLocation>
        <location evidence="1">Secreted</location>
    </subcellularLocation>
</comment>
<reference evidence="14" key="3">
    <citation type="submission" date="2025-09" db="UniProtKB">
        <authorList>
            <consortium name="Ensembl"/>
        </authorList>
    </citation>
    <scope>IDENTIFICATION</scope>
</reference>
<evidence type="ECO:0000256" key="7">
    <source>
        <dbReference type="ARBA" id="ARBA00023030"/>
    </source>
</evidence>
<dbReference type="SMART" id="SM00204">
    <property type="entry name" value="TGFB"/>
    <property type="match status" value="1"/>
</dbReference>
<dbReference type="PROSITE" id="PS00250">
    <property type="entry name" value="TGF_BETA_1"/>
    <property type="match status" value="1"/>
</dbReference>
<dbReference type="Pfam" id="PF00688">
    <property type="entry name" value="TGFb_propeptide"/>
    <property type="match status" value="1"/>
</dbReference>
<feature type="compositionally biased region" description="Acidic residues" evidence="11">
    <location>
        <begin position="211"/>
        <end position="224"/>
    </location>
</feature>
<sequence length="430" mass="49100">RETLNLTALLLFLLRCLGCMGIQRKTKPRSGLSKATSEGYSVAAHHPYRYPLYMMQLYRDYKTVDAEKSSTARDARPSLHQSDSVLSLVAKDCQQIGERWTVTFDLSSLSSSEEIQLCELRFRVPAFAASKRAVVDLYHSRQDDCEPDVEHCREEPIFLGTIKPTAVDTTSSSSWRVFNVTALLTYWLRRESSEEPSQTDRFPHGEYSTSEQEEEAEVGVEDAVEGSGGDAVEPVPVKHRSVWTRKIRHPTANRVMVVVFSKSTQARGQVRAPTLLRAVEHSKYVVLQRPGDVTQNRRHKRNRLEMDHFRPVLGEGVTGSPAVSAQRPLCRRVDMWVDFDQIGWNEWIVHPKRYNAFRCEGECPIPLDESFKPTNHAYMQSLLKLYHPERVTCPSCVPTRLSSLSMLYYEGDDVVLRHHEDMVVEECGCH</sequence>
<keyword evidence="4" id="KW-0964">Secreted</keyword>
<dbReference type="PANTHER" id="PTHR11848:SF159">
    <property type="entry name" value="NODAL HOMOLOG"/>
    <property type="match status" value="1"/>
</dbReference>
<evidence type="ECO:0000256" key="1">
    <source>
        <dbReference type="ARBA" id="ARBA00004613"/>
    </source>
</evidence>
<feature type="chain" id="PRO_5043994974" description="TGF-beta family profile domain-containing protein" evidence="12">
    <location>
        <begin position="22"/>
        <end position="430"/>
    </location>
</feature>
<feature type="signal peptide" evidence="12">
    <location>
        <begin position="1"/>
        <end position="21"/>
    </location>
</feature>
<keyword evidence="6 12" id="KW-0732">Signal</keyword>
<dbReference type="GO" id="GO:0009888">
    <property type="term" value="P:tissue development"/>
    <property type="evidence" value="ECO:0007669"/>
    <property type="project" value="UniProtKB-ARBA"/>
</dbReference>
<dbReference type="FunFam" id="2.10.90.10:FF:000026">
    <property type="entry name" value="Nodal homolog 3-A"/>
    <property type="match status" value="1"/>
</dbReference>
<dbReference type="Ensembl" id="ENSPNAT00000069109.1">
    <property type="protein sequence ID" value="ENSPNAP00000058031.1"/>
    <property type="gene ID" value="ENSPNAG00000031526.1"/>
</dbReference>
<evidence type="ECO:0000256" key="4">
    <source>
        <dbReference type="ARBA" id="ARBA00022525"/>
    </source>
</evidence>
<keyword evidence="8" id="KW-1015">Disulfide bond</keyword>
<evidence type="ECO:0000256" key="2">
    <source>
        <dbReference type="ARBA" id="ARBA00006656"/>
    </source>
</evidence>
<organism evidence="14 15">
    <name type="scientific">Pygocentrus nattereri</name>
    <name type="common">Red-bellied piranha</name>
    <dbReference type="NCBI Taxonomy" id="42514"/>
    <lineage>
        <taxon>Eukaryota</taxon>
        <taxon>Metazoa</taxon>
        <taxon>Chordata</taxon>
        <taxon>Craniata</taxon>
        <taxon>Vertebrata</taxon>
        <taxon>Euteleostomi</taxon>
        <taxon>Actinopterygii</taxon>
        <taxon>Neopterygii</taxon>
        <taxon>Teleostei</taxon>
        <taxon>Ostariophysi</taxon>
        <taxon>Characiformes</taxon>
        <taxon>Characoidei</taxon>
        <taxon>Pygocentrus</taxon>
    </lineage>
</organism>
<dbReference type="InterPro" id="IPR017948">
    <property type="entry name" value="TGFb_CS"/>
</dbReference>
<dbReference type="InterPro" id="IPR001111">
    <property type="entry name" value="TGF-b_propeptide"/>
</dbReference>
<dbReference type="PROSITE" id="PS51362">
    <property type="entry name" value="TGF_BETA_2"/>
    <property type="match status" value="1"/>
</dbReference>
<dbReference type="AlphaFoldDB" id="A0AAR2K7G3"/>
<protein>
    <recommendedName>
        <fullName evidence="13">TGF-beta family profile domain-containing protein</fullName>
    </recommendedName>
</protein>
<reference evidence="14" key="2">
    <citation type="submission" date="2025-08" db="UniProtKB">
        <authorList>
            <consortium name="Ensembl"/>
        </authorList>
    </citation>
    <scope>IDENTIFICATION</scope>
</reference>
<feature type="region of interest" description="Disordered" evidence="11">
    <location>
        <begin position="195"/>
        <end position="234"/>
    </location>
</feature>
<dbReference type="Proteomes" id="UP001501920">
    <property type="component" value="Chromosome 20"/>
</dbReference>
<evidence type="ECO:0000259" key="13">
    <source>
        <dbReference type="PROSITE" id="PS51362"/>
    </source>
</evidence>
<dbReference type="GeneTree" id="ENSGT00940000163919"/>
<evidence type="ECO:0000256" key="12">
    <source>
        <dbReference type="SAM" id="SignalP"/>
    </source>
</evidence>
<feature type="domain" description="TGF-beta family profile" evidence="13">
    <location>
        <begin position="298"/>
        <end position="430"/>
    </location>
</feature>
<name>A0AAR2K7G3_PYGNA</name>
<dbReference type="SUPFAM" id="SSF57501">
    <property type="entry name" value="Cystine-knot cytokines"/>
    <property type="match status" value="1"/>
</dbReference>
<dbReference type="GO" id="GO:0005615">
    <property type="term" value="C:extracellular space"/>
    <property type="evidence" value="ECO:0007669"/>
    <property type="project" value="TreeGrafter"/>
</dbReference>
<evidence type="ECO:0000256" key="3">
    <source>
        <dbReference type="ARBA" id="ARBA00022473"/>
    </source>
</evidence>
<dbReference type="GO" id="GO:0005125">
    <property type="term" value="F:cytokine activity"/>
    <property type="evidence" value="ECO:0007669"/>
    <property type="project" value="TreeGrafter"/>
</dbReference>
<reference evidence="14 15" key="1">
    <citation type="submission" date="2020-10" db="EMBL/GenBank/DDBJ databases">
        <title>Pygocentrus nattereri (red-bellied piranha) genome, fPygNat1, primary haplotype.</title>
        <authorList>
            <person name="Myers G."/>
            <person name="Meyer A."/>
            <person name="Karagic N."/>
            <person name="Pippel M."/>
            <person name="Winkler S."/>
            <person name="Tracey A."/>
            <person name="Wood J."/>
            <person name="Formenti G."/>
            <person name="Howe K."/>
            <person name="Fedrigo O."/>
            <person name="Jarvis E.D."/>
        </authorList>
    </citation>
    <scope>NUCLEOTIDE SEQUENCE [LARGE SCALE GENOMIC DNA]</scope>
</reference>
<evidence type="ECO:0000256" key="6">
    <source>
        <dbReference type="ARBA" id="ARBA00022729"/>
    </source>
</evidence>
<comment type="similarity">
    <text evidence="2 10">Belongs to the TGF-beta family.</text>
</comment>
<keyword evidence="5" id="KW-0165">Cleavage on pair of basic residues</keyword>
<dbReference type="InterPro" id="IPR029034">
    <property type="entry name" value="Cystine-knot_cytokine"/>
</dbReference>
<proteinExistence type="inferred from homology"/>
<dbReference type="Pfam" id="PF00019">
    <property type="entry name" value="TGF_beta"/>
    <property type="match status" value="1"/>
</dbReference>
<keyword evidence="7 10" id="KW-0339">Growth factor</keyword>
<evidence type="ECO:0000256" key="10">
    <source>
        <dbReference type="RuleBase" id="RU000354"/>
    </source>
</evidence>
<dbReference type="Gene3D" id="2.10.90.10">
    <property type="entry name" value="Cystine-knot cytokines"/>
    <property type="match status" value="1"/>
</dbReference>
<dbReference type="InterPro" id="IPR001839">
    <property type="entry name" value="TGF-b_C"/>
</dbReference>
<keyword evidence="15" id="KW-1185">Reference proteome</keyword>
<evidence type="ECO:0000256" key="11">
    <source>
        <dbReference type="SAM" id="MobiDB-lite"/>
    </source>
</evidence>
<evidence type="ECO:0000256" key="8">
    <source>
        <dbReference type="ARBA" id="ARBA00023157"/>
    </source>
</evidence>
<accession>A0AAR2K7G3</accession>
<keyword evidence="3" id="KW-0217">Developmental protein</keyword>
<dbReference type="Gene3D" id="2.60.120.970">
    <property type="match status" value="1"/>
</dbReference>
<dbReference type="GO" id="GO:0007369">
    <property type="term" value="P:gastrulation"/>
    <property type="evidence" value="ECO:0007669"/>
    <property type="project" value="UniProtKB-ARBA"/>
</dbReference>
<evidence type="ECO:0000256" key="9">
    <source>
        <dbReference type="ARBA" id="ARBA00023180"/>
    </source>
</evidence>
<evidence type="ECO:0000256" key="5">
    <source>
        <dbReference type="ARBA" id="ARBA00022685"/>
    </source>
</evidence>
<dbReference type="InterPro" id="IPR015615">
    <property type="entry name" value="TGF-beta-rel"/>
</dbReference>